<dbReference type="AlphaFoldDB" id="A0A0G0VFW3"/>
<organism evidence="1 2">
    <name type="scientific">Candidatus Woesebacteria bacterium GW2011_GWA2_40_7b</name>
    <dbReference type="NCBI Taxonomy" id="1618563"/>
    <lineage>
        <taxon>Bacteria</taxon>
        <taxon>Candidatus Woeseibacteriota</taxon>
    </lineage>
</organism>
<reference evidence="1 2" key="1">
    <citation type="journal article" date="2015" name="Nature">
        <title>rRNA introns, odd ribosomes, and small enigmatic genomes across a large radiation of phyla.</title>
        <authorList>
            <person name="Brown C.T."/>
            <person name="Hug L.A."/>
            <person name="Thomas B.C."/>
            <person name="Sharon I."/>
            <person name="Castelle C.J."/>
            <person name="Singh A."/>
            <person name="Wilkins M.J."/>
            <person name="Williams K.H."/>
            <person name="Banfield J.F."/>
        </authorList>
    </citation>
    <scope>NUCLEOTIDE SEQUENCE [LARGE SCALE GENOMIC DNA]</scope>
</reference>
<sequence length="121" mass="14468">MEDVGERSLDDQKSLISGYFDKFYEKHAEEIENTRDKFTKDWNGIQAKFFETCSKYFGDITWPQGRYVGFLSIISCNPRFLEDKTFQVYWKNKKGFVPVAAHELLHFLFTIQYRPTFPWLT</sequence>
<protein>
    <submittedName>
        <fullName evidence="1">Uncharacterized protein</fullName>
    </submittedName>
</protein>
<dbReference type="STRING" id="1618563.UU12_C0012G0011"/>
<comment type="caution">
    <text evidence="1">The sequence shown here is derived from an EMBL/GenBank/DDBJ whole genome shotgun (WGS) entry which is preliminary data.</text>
</comment>
<evidence type="ECO:0000313" key="2">
    <source>
        <dbReference type="Proteomes" id="UP000034562"/>
    </source>
</evidence>
<name>A0A0G0VFW3_9BACT</name>
<dbReference type="EMBL" id="LBZK01000012">
    <property type="protein sequence ID" value="KKR70955.1"/>
    <property type="molecule type" value="Genomic_DNA"/>
</dbReference>
<accession>A0A0G0VFW3</accession>
<dbReference type="Proteomes" id="UP000034562">
    <property type="component" value="Unassembled WGS sequence"/>
</dbReference>
<evidence type="ECO:0000313" key="1">
    <source>
        <dbReference type="EMBL" id="KKR70955.1"/>
    </source>
</evidence>
<proteinExistence type="predicted"/>
<gene>
    <name evidence="1" type="ORF">UU12_C0012G0011</name>
</gene>